<reference evidence="4" key="1">
    <citation type="submission" date="2022-06" db="EMBL/GenBank/DDBJ databases">
        <title>Natrinema sp. a new haloarchaeum isolate from saline soil.</title>
        <authorList>
            <person name="Strakova D."/>
            <person name="Galisteo C."/>
            <person name="Sanchez-Porro C."/>
            <person name="Ventosa A."/>
        </authorList>
    </citation>
    <scope>NUCLEOTIDE SEQUENCE</scope>
    <source>
        <strain evidence="4">S1CR25-10</strain>
    </source>
</reference>
<evidence type="ECO:0000259" key="3">
    <source>
        <dbReference type="Pfam" id="PF00963"/>
    </source>
</evidence>
<proteinExistence type="predicted"/>
<accession>A0A9Q4L257</accession>
<feature type="region of interest" description="Disordered" evidence="1">
    <location>
        <begin position="195"/>
        <end position="243"/>
    </location>
</feature>
<keyword evidence="5" id="KW-1185">Reference proteome</keyword>
<dbReference type="Gene3D" id="2.60.40.680">
    <property type="match status" value="1"/>
</dbReference>
<sequence>MNHEMDAAGEHCVDSSTIDRHGLVGIAIAVVLALLLSILTIAGTAAAIDQVAIVSPDRTTVEAAPGETIEIDVSLRSQGGHGGEGVEAVTLVARYHPDHLERISVDRGAWLEGDETEIDATETIAHERGTAILEQRRDPAAGGTTGTGTIATVTVRIAEDAPAGTTTISFGESEVDLTGDWPVAVVDESATVAIDGGNESLGSFDHPDPDEIDRESPGSSPGDDSAGSGSEPADEDGSEPVPGFSGGVAILAVLLVALRLATARDGHRE</sequence>
<dbReference type="Proteomes" id="UP001154061">
    <property type="component" value="Unassembled WGS sequence"/>
</dbReference>
<keyword evidence="2" id="KW-0812">Transmembrane</keyword>
<feature type="domain" description="Cohesin" evidence="3">
    <location>
        <begin position="59"/>
        <end position="172"/>
    </location>
</feature>
<keyword evidence="2" id="KW-1133">Transmembrane helix</keyword>
<dbReference type="SUPFAM" id="SSF49384">
    <property type="entry name" value="Carbohydrate-binding domain"/>
    <property type="match status" value="1"/>
</dbReference>
<feature type="transmembrane region" description="Helical" evidence="2">
    <location>
        <begin position="23"/>
        <end position="48"/>
    </location>
</feature>
<dbReference type="AlphaFoldDB" id="A0A9Q4L257"/>
<dbReference type="InterPro" id="IPR002102">
    <property type="entry name" value="Cohesin_dom"/>
</dbReference>
<dbReference type="Pfam" id="PF00963">
    <property type="entry name" value="Cohesin"/>
    <property type="match status" value="1"/>
</dbReference>
<comment type="caution">
    <text evidence="4">The sequence shown here is derived from an EMBL/GenBank/DDBJ whole genome shotgun (WGS) entry which is preliminary data.</text>
</comment>
<dbReference type="InterPro" id="IPR008965">
    <property type="entry name" value="CBM2/CBM3_carb-bd_dom_sf"/>
</dbReference>
<dbReference type="EMBL" id="JAMQOT010000002">
    <property type="protein sequence ID" value="MDF9745468.1"/>
    <property type="molecule type" value="Genomic_DNA"/>
</dbReference>
<keyword evidence="2" id="KW-0472">Membrane</keyword>
<evidence type="ECO:0000256" key="2">
    <source>
        <dbReference type="SAM" id="Phobius"/>
    </source>
</evidence>
<evidence type="ECO:0000256" key="1">
    <source>
        <dbReference type="SAM" id="MobiDB-lite"/>
    </source>
</evidence>
<dbReference type="GO" id="GO:0000272">
    <property type="term" value="P:polysaccharide catabolic process"/>
    <property type="evidence" value="ECO:0007669"/>
    <property type="project" value="InterPro"/>
</dbReference>
<protein>
    <submittedName>
        <fullName evidence="4">Cohesin domain-containing protein</fullName>
    </submittedName>
</protein>
<dbReference type="RefSeq" id="WP_277520950.1">
    <property type="nucleotide sequence ID" value="NZ_JAMQOT010000002.1"/>
</dbReference>
<gene>
    <name evidence="4" type="ORF">NDI89_07705</name>
</gene>
<evidence type="ECO:0000313" key="4">
    <source>
        <dbReference type="EMBL" id="MDF9745468.1"/>
    </source>
</evidence>
<evidence type="ECO:0000313" key="5">
    <source>
        <dbReference type="Proteomes" id="UP001154061"/>
    </source>
</evidence>
<name>A0A9Q4L257_9EURY</name>
<organism evidence="4 5">
    <name type="scientific">Natrinema salsiterrestre</name>
    <dbReference type="NCBI Taxonomy" id="2950540"/>
    <lineage>
        <taxon>Archaea</taxon>
        <taxon>Methanobacteriati</taxon>
        <taxon>Methanobacteriota</taxon>
        <taxon>Stenosarchaea group</taxon>
        <taxon>Halobacteria</taxon>
        <taxon>Halobacteriales</taxon>
        <taxon>Natrialbaceae</taxon>
        <taxon>Natrinema</taxon>
    </lineage>
</organism>
<dbReference type="GO" id="GO:0030246">
    <property type="term" value="F:carbohydrate binding"/>
    <property type="evidence" value="ECO:0007669"/>
    <property type="project" value="InterPro"/>
</dbReference>
<feature type="compositionally biased region" description="Low complexity" evidence="1">
    <location>
        <begin position="217"/>
        <end position="231"/>
    </location>
</feature>